<dbReference type="Pfam" id="PF01648">
    <property type="entry name" value="ACPS"/>
    <property type="match status" value="1"/>
</dbReference>
<name>A0ABZ2IU36_9BACT</name>
<protein>
    <submittedName>
        <fullName evidence="3">4'-phosphopantetheinyl transferase superfamily protein</fullName>
    </submittedName>
</protein>
<accession>A0ABZ2IU36</accession>
<keyword evidence="1 3" id="KW-0808">Transferase</keyword>
<evidence type="ECO:0000259" key="2">
    <source>
        <dbReference type="Pfam" id="PF01648"/>
    </source>
</evidence>
<feature type="domain" description="4'-phosphopantetheinyl transferase" evidence="2">
    <location>
        <begin position="104"/>
        <end position="171"/>
    </location>
</feature>
<dbReference type="GO" id="GO:0016740">
    <property type="term" value="F:transferase activity"/>
    <property type="evidence" value="ECO:0007669"/>
    <property type="project" value="UniProtKB-KW"/>
</dbReference>
<dbReference type="EMBL" id="CP146284">
    <property type="protein sequence ID" value="WWV67348.1"/>
    <property type="molecule type" value="Genomic_DNA"/>
</dbReference>
<evidence type="ECO:0000313" key="4">
    <source>
        <dbReference type="Proteomes" id="UP001320603"/>
    </source>
</evidence>
<dbReference type="Gene3D" id="3.90.470.20">
    <property type="entry name" value="4'-phosphopantetheinyl transferase domain"/>
    <property type="match status" value="1"/>
</dbReference>
<evidence type="ECO:0000313" key="3">
    <source>
        <dbReference type="EMBL" id="WWV67348.1"/>
    </source>
</evidence>
<dbReference type="InterPro" id="IPR037143">
    <property type="entry name" value="4-PPantetheinyl_Trfase_dom_sf"/>
</dbReference>
<organism evidence="3 4">
    <name type="scientific">Parabacteroides absconsus</name>
    <dbReference type="NCBI Taxonomy" id="2951805"/>
    <lineage>
        <taxon>Bacteria</taxon>
        <taxon>Pseudomonadati</taxon>
        <taxon>Bacteroidota</taxon>
        <taxon>Bacteroidia</taxon>
        <taxon>Bacteroidales</taxon>
        <taxon>Tannerellaceae</taxon>
        <taxon>Parabacteroides</taxon>
    </lineage>
</organism>
<sequence>MSVLSIVPPVGIWKMEETTEEMWYLLQHQAWYQLEFSRLKAEQRQKEWLATRLLLKEMLGHEAIIHHHPNGAPFLSETEKKQISISHTKDFVAIMLTDVTHIAGIDIEYRSERVRKVRSRFLNAEEELFIDPAHETEHLLICWCAKETLYKIINRQEVDSCRHLHIQPFSYAEQGTLIAFDTCSESPKHVVLQYRVEKDFVITWVKNS</sequence>
<reference evidence="3 4" key="1">
    <citation type="submission" date="2024-02" db="EMBL/GenBank/DDBJ databases">
        <title>Whole genome sequencing of Parabacteroides sp. AD58.</title>
        <authorList>
            <person name="Chaplin A.V."/>
            <person name="Pikina A.P."/>
            <person name="Sokolova S.R."/>
            <person name="Korostin D.O."/>
            <person name="Efimov B.A."/>
        </authorList>
    </citation>
    <scope>NUCLEOTIDE SEQUENCE [LARGE SCALE GENOMIC DNA]</scope>
    <source>
        <strain evidence="3 4">AD58</strain>
    </source>
</reference>
<dbReference type="SUPFAM" id="SSF56214">
    <property type="entry name" value="4'-phosphopantetheinyl transferase"/>
    <property type="match status" value="2"/>
</dbReference>
<proteinExistence type="predicted"/>
<dbReference type="Proteomes" id="UP001320603">
    <property type="component" value="Chromosome"/>
</dbReference>
<evidence type="ECO:0000256" key="1">
    <source>
        <dbReference type="ARBA" id="ARBA00022679"/>
    </source>
</evidence>
<gene>
    <name evidence="3" type="ORF">NEE14_005055</name>
</gene>
<keyword evidence="4" id="KW-1185">Reference proteome</keyword>
<dbReference type="RefSeq" id="WP_251966818.1">
    <property type="nucleotide sequence ID" value="NZ_CP146284.1"/>
</dbReference>
<dbReference type="InterPro" id="IPR008278">
    <property type="entry name" value="4-PPantetheinyl_Trfase_dom"/>
</dbReference>